<proteinExistence type="inferred from homology"/>
<dbReference type="Proteomes" id="UP000187209">
    <property type="component" value="Unassembled WGS sequence"/>
</dbReference>
<evidence type="ECO:0000313" key="2">
    <source>
        <dbReference type="EMBL" id="OMJ66819.1"/>
    </source>
</evidence>
<organism evidence="2 3">
    <name type="scientific">Stentor coeruleus</name>
    <dbReference type="NCBI Taxonomy" id="5963"/>
    <lineage>
        <taxon>Eukaryota</taxon>
        <taxon>Sar</taxon>
        <taxon>Alveolata</taxon>
        <taxon>Ciliophora</taxon>
        <taxon>Postciliodesmatophora</taxon>
        <taxon>Heterotrichea</taxon>
        <taxon>Heterotrichida</taxon>
        <taxon>Stentoridae</taxon>
        <taxon>Stentor</taxon>
    </lineage>
</organism>
<comment type="caution">
    <text evidence="2">The sequence shown here is derived from an EMBL/GenBank/DDBJ whole genome shotgun (WGS) entry which is preliminary data.</text>
</comment>
<dbReference type="EMBL" id="MPUH01001625">
    <property type="protein sequence ID" value="OMJ66819.1"/>
    <property type="molecule type" value="Genomic_DNA"/>
</dbReference>
<protein>
    <submittedName>
        <fullName evidence="2">Uncharacterized protein</fullName>
    </submittedName>
</protein>
<dbReference type="AlphaFoldDB" id="A0A1R2AQQ7"/>
<evidence type="ECO:0000313" key="3">
    <source>
        <dbReference type="Proteomes" id="UP000187209"/>
    </source>
</evidence>
<name>A0A1R2AQQ7_9CILI</name>
<gene>
    <name evidence="2" type="ORF">SteCoe_36203</name>
</gene>
<comment type="similarity">
    <text evidence="1">Belongs to the CFAP97 family.</text>
</comment>
<reference evidence="2 3" key="1">
    <citation type="submission" date="2016-11" db="EMBL/GenBank/DDBJ databases">
        <title>The macronuclear genome of Stentor coeruleus: a giant cell with tiny introns.</title>
        <authorList>
            <person name="Slabodnick M."/>
            <person name="Ruby J.G."/>
            <person name="Reiff S.B."/>
            <person name="Swart E.C."/>
            <person name="Gosai S."/>
            <person name="Prabakaran S."/>
            <person name="Witkowska E."/>
            <person name="Larue G.E."/>
            <person name="Fisher S."/>
            <person name="Freeman R.M."/>
            <person name="Gunawardena J."/>
            <person name="Chu W."/>
            <person name="Stover N.A."/>
            <person name="Gregory B.D."/>
            <person name="Nowacki M."/>
            <person name="Derisi J."/>
            <person name="Roy S.W."/>
            <person name="Marshall W.F."/>
            <person name="Sood P."/>
        </authorList>
    </citation>
    <scope>NUCLEOTIDE SEQUENCE [LARGE SCALE GENOMIC DNA]</scope>
    <source>
        <strain evidence="2">WM001</strain>
    </source>
</reference>
<dbReference type="Pfam" id="PF13879">
    <property type="entry name" value="Hmw_CFAP97"/>
    <property type="match status" value="1"/>
</dbReference>
<keyword evidence="3" id="KW-1185">Reference proteome</keyword>
<evidence type="ECO:0000256" key="1">
    <source>
        <dbReference type="ARBA" id="ARBA00008315"/>
    </source>
</evidence>
<sequence length="256" mass="29595">MKSFLDEKLTNRWFWSKSQARHTEKIRDIKNKYAGRIDNSAPKTRRNNSTSKFLEVEKKSEMHRNNIKLLTSLTDISSGRRATSTRLILNSIGTLPKPKSLNVQSRKKEAQRIITDNEAMARRLNNSQNLSIKKLDKEWHDNKNYIKNASKAKFRKLPLITQRSRLDERKSSESNSVLRKRTQSLHGDTLNKTINKEEQNSLNITSATTELVYIEPHKPSTDFLITGQSKTKTLKKYPIVKTSPSKIPVRLAPLRK</sequence>
<accession>A0A1R2AQQ7</accession>
<dbReference type="InterPro" id="IPR029488">
    <property type="entry name" value="Hmw/CFAP97"/>
</dbReference>